<dbReference type="GO" id="GO:0042158">
    <property type="term" value="P:lipoprotein biosynthetic process"/>
    <property type="evidence" value="ECO:0007669"/>
    <property type="project" value="InterPro"/>
</dbReference>
<protein>
    <submittedName>
        <fullName evidence="8">Prolipoprotein diacylglyceryl transferase</fullName>
    </submittedName>
</protein>
<gene>
    <name evidence="8" type="ORF">HGH92_14150</name>
</gene>
<keyword evidence="5 7" id="KW-1133">Transmembrane helix</keyword>
<keyword evidence="6 7" id="KW-0472">Membrane</keyword>
<name>A0A847RR23_9BACT</name>
<feature type="transmembrane region" description="Helical" evidence="7">
    <location>
        <begin position="226"/>
        <end position="250"/>
    </location>
</feature>
<keyword evidence="2" id="KW-1003">Cell membrane</keyword>
<feature type="transmembrane region" description="Helical" evidence="7">
    <location>
        <begin position="20"/>
        <end position="43"/>
    </location>
</feature>
<dbReference type="RefSeq" id="WP_168871338.1">
    <property type="nucleotide sequence ID" value="NZ_JABAIA010000001.1"/>
</dbReference>
<comment type="caution">
    <text evidence="8">The sequence shown here is derived from an EMBL/GenBank/DDBJ whole genome shotgun (WGS) entry which is preliminary data.</text>
</comment>
<organism evidence="8 9">
    <name type="scientific">Chitinophaga varians</name>
    <dbReference type="NCBI Taxonomy" id="2202339"/>
    <lineage>
        <taxon>Bacteria</taxon>
        <taxon>Pseudomonadati</taxon>
        <taxon>Bacteroidota</taxon>
        <taxon>Chitinophagia</taxon>
        <taxon>Chitinophagales</taxon>
        <taxon>Chitinophagaceae</taxon>
        <taxon>Chitinophaga</taxon>
    </lineage>
</organism>
<reference evidence="8 9" key="1">
    <citation type="submission" date="2020-04" db="EMBL/GenBank/DDBJ databases">
        <authorList>
            <person name="Yin C."/>
        </authorList>
    </citation>
    <scope>NUCLEOTIDE SEQUENCE [LARGE SCALE GENOMIC DNA]</scope>
    <source>
        <strain evidence="8 9">Ae27</strain>
    </source>
</reference>
<dbReference type="GO" id="GO:0005886">
    <property type="term" value="C:plasma membrane"/>
    <property type="evidence" value="ECO:0007669"/>
    <property type="project" value="InterPro"/>
</dbReference>
<dbReference type="GO" id="GO:0008961">
    <property type="term" value="F:phosphatidylglycerol-prolipoprotein diacylglyceryl transferase activity"/>
    <property type="evidence" value="ECO:0007669"/>
    <property type="project" value="InterPro"/>
</dbReference>
<keyword evidence="3 8" id="KW-0808">Transferase</keyword>
<keyword evidence="4 7" id="KW-0812">Transmembrane</keyword>
<dbReference type="PANTHER" id="PTHR30589:SF0">
    <property type="entry name" value="PHOSPHATIDYLGLYCEROL--PROLIPOPROTEIN DIACYLGLYCERYL TRANSFERASE"/>
    <property type="match status" value="1"/>
</dbReference>
<feature type="transmembrane region" description="Helical" evidence="7">
    <location>
        <begin position="94"/>
        <end position="114"/>
    </location>
</feature>
<evidence type="ECO:0000256" key="7">
    <source>
        <dbReference type="SAM" id="Phobius"/>
    </source>
</evidence>
<feature type="transmembrane region" description="Helical" evidence="7">
    <location>
        <begin position="55"/>
        <end position="74"/>
    </location>
</feature>
<dbReference type="PANTHER" id="PTHR30589">
    <property type="entry name" value="PROLIPOPROTEIN DIACYLGLYCERYL TRANSFERASE"/>
    <property type="match status" value="1"/>
</dbReference>
<dbReference type="AlphaFoldDB" id="A0A847RR23"/>
<evidence type="ECO:0000256" key="5">
    <source>
        <dbReference type="ARBA" id="ARBA00022989"/>
    </source>
</evidence>
<evidence type="ECO:0000256" key="3">
    <source>
        <dbReference type="ARBA" id="ARBA00022679"/>
    </source>
</evidence>
<sequence length="260" mass="29256">MYKIISCPVVYPVYVSVASLHLPLHVITETLGMFIGFRYFLFLRRRQGDQVDSNNRIWSVIGATFGALLGSRLLGALENPPGLLHAANPLLYIYQNKTIVGGLLGGLIGVETIKKLVGERQSTGDLFTYPLILAMIIGRIGCFSMGIYEETYGVPTALPWGMDLGDGLMRHPVALYEIVFLLTLWQLLRMVSRRYRLVSGARFQLFMIGYLLFRFLLDFIKPGYRFPFGLGAIQLACLAGLIYYTPVIIFPSRLIEKQYA</sequence>
<evidence type="ECO:0000313" key="8">
    <source>
        <dbReference type="EMBL" id="NLR65456.1"/>
    </source>
</evidence>
<dbReference type="InterPro" id="IPR001640">
    <property type="entry name" value="Lgt"/>
</dbReference>
<keyword evidence="8" id="KW-0449">Lipoprotein</keyword>
<feature type="transmembrane region" description="Helical" evidence="7">
    <location>
        <begin position="126"/>
        <end position="148"/>
    </location>
</feature>
<comment type="similarity">
    <text evidence="1">Belongs to the Lgt family.</text>
</comment>
<keyword evidence="9" id="KW-1185">Reference proteome</keyword>
<dbReference type="EMBL" id="JABAIA010000001">
    <property type="protein sequence ID" value="NLR65456.1"/>
    <property type="molecule type" value="Genomic_DNA"/>
</dbReference>
<evidence type="ECO:0000256" key="2">
    <source>
        <dbReference type="ARBA" id="ARBA00022475"/>
    </source>
</evidence>
<evidence type="ECO:0000256" key="1">
    <source>
        <dbReference type="ARBA" id="ARBA00007150"/>
    </source>
</evidence>
<proteinExistence type="inferred from homology"/>
<accession>A0A847RR23</accession>
<feature type="transmembrane region" description="Helical" evidence="7">
    <location>
        <begin position="200"/>
        <end position="220"/>
    </location>
</feature>
<evidence type="ECO:0000256" key="6">
    <source>
        <dbReference type="ARBA" id="ARBA00023136"/>
    </source>
</evidence>
<dbReference type="Proteomes" id="UP000570474">
    <property type="component" value="Unassembled WGS sequence"/>
</dbReference>
<feature type="transmembrane region" description="Helical" evidence="7">
    <location>
        <begin position="168"/>
        <end position="188"/>
    </location>
</feature>
<dbReference type="Pfam" id="PF01790">
    <property type="entry name" value="LGT"/>
    <property type="match status" value="1"/>
</dbReference>
<evidence type="ECO:0000313" key="9">
    <source>
        <dbReference type="Proteomes" id="UP000570474"/>
    </source>
</evidence>
<evidence type="ECO:0000256" key="4">
    <source>
        <dbReference type="ARBA" id="ARBA00022692"/>
    </source>
</evidence>